<dbReference type="AlphaFoldDB" id="A0A931J6Z1"/>
<gene>
    <name evidence="1" type="ORF">I7X39_17390</name>
</gene>
<dbReference type="EMBL" id="JAEDAK010000014">
    <property type="protein sequence ID" value="MBH9578669.1"/>
    <property type="molecule type" value="Genomic_DNA"/>
</dbReference>
<organism evidence="1 2">
    <name type="scientific">Inhella proteolytica</name>
    <dbReference type="NCBI Taxonomy" id="2795029"/>
    <lineage>
        <taxon>Bacteria</taxon>
        <taxon>Pseudomonadati</taxon>
        <taxon>Pseudomonadota</taxon>
        <taxon>Betaproteobacteria</taxon>
        <taxon>Burkholderiales</taxon>
        <taxon>Sphaerotilaceae</taxon>
        <taxon>Inhella</taxon>
    </lineage>
</organism>
<protein>
    <submittedName>
        <fullName evidence="1">Uncharacterized protein</fullName>
    </submittedName>
</protein>
<dbReference type="RefSeq" id="WP_198112441.1">
    <property type="nucleotide sequence ID" value="NZ_JAEDAK010000014.1"/>
</dbReference>
<dbReference type="Proteomes" id="UP000613266">
    <property type="component" value="Unassembled WGS sequence"/>
</dbReference>
<keyword evidence="2" id="KW-1185">Reference proteome</keyword>
<evidence type="ECO:0000313" key="2">
    <source>
        <dbReference type="Proteomes" id="UP000613266"/>
    </source>
</evidence>
<comment type="caution">
    <text evidence="1">The sequence shown here is derived from an EMBL/GenBank/DDBJ whole genome shotgun (WGS) entry which is preliminary data.</text>
</comment>
<proteinExistence type="predicted"/>
<name>A0A931J6Z1_9BURK</name>
<accession>A0A931J6Z1</accession>
<evidence type="ECO:0000313" key="1">
    <source>
        <dbReference type="EMBL" id="MBH9578669.1"/>
    </source>
</evidence>
<reference evidence="1" key="1">
    <citation type="submission" date="2020-12" db="EMBL/GenBank/DDBJ databases">
        <title>The genome sequence of Inhella sp. 1Y17.</title>
        <authorList>
            <person name="Liu Y."/>
        </authorList>
    </citation>
    <scope>NUCLEOTIDE SEQUENCE</scope>
    <source>
        <strain evidence="1">1Y17</strain>
    </source>
</reference>
<sequence length="81" mass="9190">MLSRELDTGDHRLYAVAVPRAGGQYGAAVVVMRRLRDRRLVEVFRELDLGQGYRWSTPDEALRFALQQALDWVICGSALRA</sequence>